<sequence>MKKYDYAIISALTKSKLEKEVIRVLNMGYTLVGGIHVTGELEYFQAVTKEYEEKSK</sequence>
<name>A0A0F9C5D2_9ZZZZ</name>
<protein>
    <submittedName>
        <fullName evidence="1">Uncharacterized protein</fullName>
    </submittedName>
</protein>
<comment type="caution">
    <text evidence="1">The sequence shown here is derived from an EMBL/GenBank/DDBJ whole genome shotgun (WGS) entry which is preliminary data.</text>
</comment>
<reference evidence="1" key="1">
    <citation type="journal article" date="2015" name="Nature">
        <title>Complex archaea that bridge the gap between prokaryotes and eukaryotes.</title>
        <authorList>
            <person name="Spang A."/>
            <person name="Saw J.H."/>
            <person name="Jorgensen S.L."/>
            <person name="Zaremba-Niedzwiedzka K."/>
            <person name="Martijn J."/>
            <person name="Lind A.E."/>
            <person name="van Eijk R."/>
            <person name="Schleper C."/>
            <person name="Guy L."/>
            <person name="Ettema T.J."/>
        </authorList>
    </citation>
    <scope>NUCLEOTIDE SEQUENCE</scope>
</reference>
<gene>
    <name evidence="1" type="ORF">LCGC14_2365030</name>
</gene>
<proteinExistence type="predicted"/>
<dbReference type="AlphaFoldDB" id="A0A0F9C5D2"/>
<dbReference type="EMBL" id="LAZR01034735">
    <property type="protein sequence ID" value="KKL44503.1"/>
    <property type="molecule type" value="Genomic_DNA"/>
</dbReference>
<accession>A0A0F9C5D2</accession>
<evidence type="ECO:0000313" key="1">
    <source>
        <dbReference type="EMBL" id="KKL44503.1"/>
    </source>
</evidence>
<organism evidence="1">
    <name type="scientific">marine sediment metagenome</name>
    <dbReference type="NCBI Taxonomy" id="412755"/>
    <lineage>
        <taxon>unclassified sequences</taxon>
        <taxon>metagenomes</taxon>
        <taxon>ecological metagenomes</taxon>
    </lineage>
</organism>